<evidence type="ECO:0000313" key="5">
    <source>
        <dbReference type="EMBL" id="BAB16659.1"/>
    </source>
</evidence>
<keyword evidence="5" id="KW-0614">Plasmid</keyword>
<reference evidence="5" key="1">
    <citation type="journal article" date="2000" name="Infect. Immun.">
        <title>DNA sequence and comparison of virulence plasmids from Rhodococcus equi ATCC 33701 and 103.</title>
        <authorList>
            <person name="Takai S."/>
            <person name="Hines S.A."/>
            <person name="Sekizaki T."/>
            <person name="Nicholson V.M."/>
            <person name="Alperin D.A."/>
            <person name="Osaki M."/>
            <person name="Takamatsu D."/>
            <person name="Nakamura M."/>
            <person name="Suzuki K."/>
            <person name="Ogino N."/>
            <person name="Kakuda T."/>
            <person name="Dan H."/>
            <person name="Prescott J.F."/>
        </authorList>
    </citation>
    <scope>NUCLEOTIDE SEQUENCE</scope>
    <source>
        <strain evidence="3">103</strain>
        <strain evidence="5">ATCC33701</strain>
        <plasmid evidence="5">pREAT701 (p33701)</plasmid>
        <plasmid evidence="3">unnamed</plasmid>
    </source>
</reference>
<dbReference type="Proteomes" id="UP000603463">
    <property type="component" value="Unassembled WGS sequence"/>
</dbReference>
<dbReference type="Pfam" id="PF13560">
    <property type="entry name" value="HTH_31"/>
    <property type="match status" value="1"/>
</dbReference>
<dbReference type="EMBL" id="AF116907">
    <property type="protein sequence ID" value="AAG21753.1"/>
    <property type="molecule type" value="Genomic_DNA"/>
</dbReference>
<dbReference type="SUPFAM" id="SSF47413">
    <property type="entry name" value="lambda repressor-like DNA-binding domains"/>
    <property type="match status" value="2"/>
</dbReference>
<feature type="domain" description="HTH cro/C1-type" evidence="2">
    <location>
        <begin position="78"/>
        <end position="132"/>
    </location>
</feature>
<evidence type="ECO:0000313" key="10">
    <source>
        <dbReference type="EMBL" id="MBM4717355.1"/>
    </source>
</evidence>
<reference evidence="4" key="3">
    <citation type="journal article" date="2010" name="FEMS Microbiol. Lett.">
        <title>Analysis of plasmid diversity in 96 Rhodococcus equi strains isolated in Normandy (France) and sequencing of the 87-kb type I virulence plasmid.</title>
        <authorList>
            <person name="Duquesne F."/>
            <person name="Hebert L."/>
            <person name="Sevin C."/>
            <person name="Breuil M.F."/>
            <person name="Tapprest J."/>
            <person name="Laugier C."/>
            <person name="Petry S."/>
        </authorList>
    </citation>
    <scope>NUCLEOTIDE SEQUENCE</scope>
    <source>
        <strain evidence="4">MBE116</strain>
        <plasmid evidence="4">pVAPAMBE116</plasmid>
    </source>
</reference>
<protein>
    <submittedName>
        <fullName evidence="7">Helix-turn-helix domain-containing protein</fullName>
    </submittedName>
    <submittedName>
        <fullName evidence="4 6">Putative helix-turn-helix protein</fullName>
    </submittedName>
    <submittedName>
        <fullName evidence="3 5">Putative repressor protein</fullName>
    </submittedName>
</protein>
<name>Q9EU72_RHOHA</name>
<dbReference type="EMBL" id="AM947676">
    <property type="protein sequence ID" value="CAQ30306.1"/>
    <property type="molecule type" value="Genomic_DNA"/>
</dbReference>
<dbReference type="Pfam" id="PF01381">
    <property type="entry name" value="HTH_3"/>
    <property type="match status" value="1"/>
</dbReference>
<evidence type="ECO:0000259" key="2">
    <source>
        <dbReference type="PROSITE" id="PS50943"/>
    </source>
</evidence>
<dbReference type="OMA" id="RFPGDWR"/>
<proteinExistence type="predicted"/>
<evidence type="ECO:0000313" key="9">
    <source>
        <dbReference type="EMBL" id="MBM4628570.1"/>
    </source>
</evidence>
<dbReference type="Gene3D" id="1.10.260.40">
    <property type="entry name" value="lambda repressor-like DNA-binding domains"/>
    <property type="match status" value="2"/>
</dbReference>
<organism evidence="5">
    <name type="scientific">Rhodococcus hoagii</name>
    <name type="common">Corynebacterium equii</name>
    <dbReference type="NCBI Taxonomy" id="43767"/>
    <lineage>
        <taxon>Bacteria</taxon>
        <taxon>Bacillati</taxon>
        <taxon>Actinomycetota</taxon>
        <taxon>Actinomycetes</taxon>
        <taxon>Mycobacteriales</taxon>
        <taxon>Nocardiaceae</taxon>
        <taxon>Prescottella</taxon>
    </lineage>
</organism>
<evidence type="ECO:0000313" key="8">
    <source>
        <dbReference type="EMBL" id="MBM4628497.1"/>
    </source>
</evidence>
<dbReference type="EMBL" id="WUXD01000038">
    <property type="protein sequence ID" value="MBM4628497.1"/>
    <property type="molecule type" value="Genomic_DNA"/>
</dbReference>
<dbReference type="RefSeq" id="WP_010900412.1">
    <property type="nucleotide sequence ID" value="NZ_AP025269.1"/>
</dbReference>
<reference evidence="7" key="4">
    <citation type="submission" date="2019-11" db="EMBL/GenBank/DDBJ databases">
        <title>Spread of Macrolides and rifampicin resistant Rhodococcus equi in clinical isolates in the USA.</title>
        <authorList>
            <person name="Alvarez-Narvaez S."/>
            <person name="Huber L."/>
            <person name="Cohen N.D."/>
            <person name="Slovis N."/>
            <person name="Greiter M."/>
            <person name="Giguere S."/>
            <person name="Hart K."/>
        </authorList>
    </citation>
    <scope>NUCLEOTIDE SEQUENCE</scope>
    <source>
        <strain evidence="7">Lh_17</strain>
        <strain evidence="8">Lh_38</strain>
        <strain evidence="10">Lh_5</strain>
    </source>
</reference>
<dbReference type="EMBL" id="WUXR01000006">
    <property type="protein sequence ID" value="MBM4566200.1"/>
    <property type="molecule type" value="Genomic_DNA"/>
</dbReference>
<evidence type="ECO:0000313" key="6">
    <source>
        <dbReference type="EMBL" id="CAQ30306.1"/>
    </source>
</evidence>
<dbReference type="EMBL" id="WVDC01000024">
    <property type="protein sequence ID" value="NKW44554.1"/>
    <property type="molecule type" value="Genomic_DNA"/>
</dbReference>
<geneLocation type="plasmid" evidence="5">
    <name>pREAT701</name>
    <name>p33701</name>
</geneLocation>
<geneLocation type="plasmid" evidence="6">
    <name>pVAPB1593</name>
</geneLocation>
<dbReference type="InterPro" id="IPR010982">
    <property type="entry name" value="Lambda_DNA-bd_dom_sf"/>
</dbReference>
<dbReference type="CDD" id="cd00093">
    <property type="entry name" value="HTH_XRE"/>
    <property type="match status" value="2"/>
</dbReference>
<dbReference type="EMBL" id="HM114217">
    <property type="protein sequence ID" value="ADI50222.1"/>
    <property type="molecule type" value="Genomic_DNA"/>
</dbReference>
<dbReference type="EMBL" id="WVBC01000020">
    <property type="protein sequence ID" value="NKT77963.1"/>
    <property type="molecule type" value="Genomic_DNA"/>
</dbReference>
<feature type="domain" description="HTH cro/C1-type" evidence="2">
    <location>
        <begin position="14"/>
        <end position="68"/>
    </location>
</feature>
<dbReference type="EMBL" id="WUXD01000038">
    <property type="protein sequence ID" value="MBM4628570.1"/>
    <property type="molecule type" value="Genomic_DNA"/>
</dbReference>
<dbReference type="Proteomes" id="UP000608063">
    <property type="component" value="Unassembled WGS sequence"/>
</dbReference>
<dbReference type="SMART" id="SM00530">
    <property type="entry name" value="HTH_XRE"/>
    <property type="match status" value="2"/>
</dbReference>
<dbReference type="Proteomes" id="UP000738270">
    <property type="component" value="Unassembled WGS sequence"/>
</dbReference>
<evidence type="ECO:0000313" key="3">
    <source>
        <dbReference type="EMBL" id="AAG21753.1"/>
    </source>
</evidence>
<dbReference type="PANTHER" id="PTHR46558">
    <property type="entry name" value="TRACRIPTIONAL REGULATORY PROTEIN-RELATED-RELATED"/>
    <property type="match status" value="1"/>
</dbReference>
<evidence type="ECO:0000313" key="4">
    <source>
        <dbReference type="EMBL" id="ADI50222.1"/>
    </source>
</evidence>
<evidence type="ECO:0000256" key="1">
    <source>
        <dbReference type="ARBA" id="ARBA00023125"/>
    </source>
</evidence>
<dbReference type="EMBL" id="AP001204">
    <property type="protein sequence ID" value="BAB16659.1"/>
    <property type="molecule type" value="Genomic_DNA"/>
</dbReference>
<evidence type="ECO:0000313" key="11">
    <source>
        <dbReference type="EMBL" id="NKT77963.1"/>
    </source>
</evidence>
<evidence type="ECO:0000313" key="7">
    <source>
        <dbReference type="EMBL" id="MBM4566200.1"/>
    </source>
</evidence>
<dbReference type="EMBL" id="WUYC01000012">
    <property type="protein sequence ID" value="MBM4717355.1"/>
    <property type="molecule type" value="Genomic_DNA"/>
</dbReference>
<dbReference type="AlphaFoldDB" id="Q9EU72"/>
<gene>
    <name evidence="5" type="primary">orf50</name>
    <name evidence="3" type="synonym">trbA</name>
    <name evidence="7" type="ORF">GS441_12360</name>
    <name evidence="8" type="ORF">GS453_17215</name>
    <name evidence="9" type="ORF">GS453_17595</name>
    <name evidence="10" type="ORF">GS551_24860</name>
    <name evidence="11" type="ORF">GS882_07455</name>
    <name evidence="12" type="ORF">GS947_24120</name>
    <name evidence="4" type="ORF">pVAPA_0280</name>
    <name evidence="6" type="ORF">pVAPB_0280</name>
</gene>
<geneLocation type="plasmid" evidence="4">
    <name>pVAPAMBE116</name>
</geneLocation>
<dbReference type="GeneID" id="57580507"/>
<keyword evidence="1" id="KW-0238">DNA-binding</keyword>
<dbReference type="Proteomes" id="UP000808906">
    <property type="component" value="Unassembled WGS sequence"/>
</dbReference>
<dbReference type="Proteomes" id="UP000706122">
    <property type="component" value="Unassembled WGS sequence"/>
</dbReference>
<reference evidence="6" key="2">
    <citation type="journal article" date="2008" name="J. Bacteriol.">
        <title>Evolution of the Rhodococcus equi vap pathogenicity island seen through comparison of host-associated vapA and vapB virulence plasmids.</title>
        <authorList>
            <person name="Letek M."/>
            <person name="Ocampo-Sosa A.A."/>
            <person name="Sanders M."/>
            <person name="Fogarty U."/>
            <person name="Buckley T."/>
            <person name="Leadon D.P."/>
            <person name="Gonzalez P."/>
            <person name="Scortti M."/>
            <person name="Meijer W.G."/>
            <person name="Parkhill J."/>
            <person name="Bentley S."/>
            <person name="Vazquez-Boland J.A."/>
        </authorList>
    </citation>
    <scope>NUCLEOTIDE SEQUENCE [LARGE SCALE GENOMIC DNA]</scope>
    <source>
        <strain evidence="6">PAM1593</strain>
        <plasmid evidence="6">pVAPB1593</plasmid>
    </source>
</reference>
<reference evidence="11" key="5">
    <citation type="journal article" date="2020" name="Environ. Microbiol.">
        <title>The novel and transferable erm(51) gene confers Macrolides, Lincosamides, and Streptogramins B (MLSB) resistance to clonal Rhodococcus equi in the environment.</title>
        <authorList>
            <person name="Huber L."/>
            <person name="Giguere S."/>
            <person name="Slovis N.M."/>
            <person name="Alvarez-Narvaez S."/>
            <person name="Hart K.A."/>
            <person name="Greiter M."/>
            <person name="Morris E.R.A."/>
            <person name="Cohen N.D."/>
        </authorList>
    </citation>
    <scope>NUCLEOTIDE SEQUENCE</scope>
    <source>
        <strain evidence="11">Lh_116_1</strain>
        <strain evidence="12">Lh_16_1</strain>
    </source>
</reference>
<evidence type="ECO:0000313" key="12">
    <source>
        <dbReference type="EMBL" id="NKW44554.1"/>
    </source>
</evidence>
<sequence length="148" mass="16200">MSRRALHGFDPARLKELRGEKGLSRSDLGRLSGVPYNTIRRWETGNSAPAPDLLARVAEVLGVDVDALAVIQDAAVSLASWRTKKGFTQEEVAAALDMSPSTYSRLERGERPVTNGDTATLASLFGIEPEQVRSSWMRAHQRPGGTRR</sequence>
<dbReference type="PROSITE" id="PS50943">
    <property type="entry name" value="HTH_CROC1"/>
    <property type="match status" value="2"/>
</dbReference>
<dbReference type="GO" id="GO:0003677">
    <property type="term" value="F:DNA binding"/>
    <property type="evidence" value="ECO:0007669"/>
    <property type="project" value="UniProtKB-KW"/>
</dbReference>
<dbReference type="InterPro" id="IPR001387">
    <property type="entry name" value="Cro/C1-type_HTH"/>
</dbReference>
<accession>Q9EU72</accession>
<geneLocation type="plasmid" evidence="3">
    <name>unnamed</name>
</geneLocation>
<dbReference type="PANTHER" id="PTHR46558:SF11">
    <property type="entry name" value="HTH-TYPE TRANSCRIPTIONAL REGULATOR XRE"/>
    <property type="match status" value="1"/>
</dbReference>